<dbReference type="Gene3D" id="3.40.50.720">
    <property type="entry name" value="NAD(P)-binding Rossmann-like Domain"/>
    <property type="match status" value="1"/>
</dbReference>
<evidence type="ECO:0000259" key="3">
    <source>
        <dbReference type="Pfam" id="PF02737"/>
    </source>
</evidence>
<dbReference type="PANTHER" id="PTHR48075:SF9">
    <property type="entry name" value="3-HYDROXYBUTYRYL-COA DEHYDROGENASE"/>
    <property type="match status" value="1"/>
</dbReference>
<dbReference type="InterPro" id="IPR036291">
    <property type="entry name" value="NAD(P)-bd_dom_sf"/>
</dbReference>
<evidence type="ECO:0000313" key="4">
    <source>
        <dbReference type="EMBL" id="ALJ49915.1"/>
    </source>
</evidence>
<evidence type="ECO:0000256" key="2">
    <source>
        <dbReference type="SAM" id="Phobius"/>
    </source>
</evidence>
<proteinExistence type="inferred from homology"/>
<protein>
    <submittedName>
        <fullName evidence="4">TlmC</fullName>
    </submittedName>
</protein>
<gene>
    <name evidence="4" type="primary">tlmC</name>
</gene>
<keyword evidence="2" id="KW-1133">Transmembrane helix</keyword>
<reference evidence="4" key="1">
    <citation type="journal article" date="2015" name="ACS Chem. Biol.">
        <title>Identification of Thiotetronic Acid Antibiotic Biosynthetic Pathways by Target-directed Genome Mining.</title>
        <authorList>
            <person name="Tang X."/>
            <person name="Li J."/>
            <person name="Millan-Aguinaga N."/>
            <person name="Zhang J.J."/>
            <person name="O'Neill E.C."/>
            <person name="Ugalde J.A."/>
            <person name="Jensen P.R."/>
            <person name="Mantovani S.M."/>
            <person name="Moore B.S."/>
        </authorList>
    </citation>
    <scope>NUCLEOTIDE SEQUENCE</scope>
    <source>
        <strain evidence="4">CNS-863</strain>
    </source>
</reference>
<dbReference type="SUPFAM" id="SSF51735">
    <property type="entry name" value="NAD(P)-binding Rossmann-fold domains"/>
    <property type="match status" value="1"/>
</dbReference>
<comment type="similarity">
    <text evidence="1">Belongs to the 3-hydroxyacyl-CoA dehydrogenase family.</text>
</comment>
<dbReference type="GO" id="GO:0008691">
    <property type="term" value="F:3-hydroxybutyryl-CoA dehydrogenase activity"/>
    <property type="evidence" value="ECO:0007669"/>
    <property type="project" value="TreeGrafter"/>
</dbReference>
<name>A0A0N7ID01_SALPI</name>
<evidence type="ECO:0000256" key="1">
    <source>
        <dbReference type="ARBA" id="ARBA00009463"/>
    </source>
</evidence>
<sequence length="172" mass="17228">MPLNSSVVGVVGLGSVGLPLLALLHTAGHEVIGVDQEADVLARAERWMKARAAVGEGPAGGYTLTNDTVALVGADVVVEAVPEDLAGKTEVLRRLHAVCLDGAVLVSTSASLSLPQLAIASGRPARTLGLRMLRPPAPGGTVELLCTAMSSDDAVAALEALLDGIGLAAAAP</sequence>
<dbReference type="Pfam" id="PF02737">
    <property type="entry name" value="3HCDH_N"/>
    <property type="match status" value="1"/>
</dbReference>
<keyword evidence="2" id="KW-0472">Membrane</keyword>
<dbReference type="EMBL" id="KT282100">
    <property type="protein sequence ID" value="ALJ49915.1"/>
    <property type="molecule type" value="Genomic_DNA"/>
</dbReference>
<dbReference type="InterPro" id="IPR006176">
    <property type="entry name" value="3-OHacyl-CoA_DH_NAD-bd"/>
</dbReference>
<dbReference type="GO" id="GO:0070403">
    <property type="term" value="F:NAD+ binding"/>
    <property type="evidence" value="ECO:0007669"/>
    <property type="project" value="InterPro"/>
</dbReference>
<organism evidence="4">
    <name type="scientific">Salinispora pacifica DSM 45543 = CNS-863</name>
    <dbReference type="NCBI Taxonomy" id="999542"/>
    <lineage>
        <taxon>Bacteria</taxon>
        <taxon>Bacillati</taxon>
        <taxon>Actinomycetota</taxon>
        <taxon>Actinomycetes</taxon>
        <taxon>Micromonosporales</taxon>
        <taxon>Micromonosporaceae</taxon>
        <taxon>Salinispora</taxon>
    </lineage>
</organism>
<feature type="transmembrane region" description="Helical" evidence="2">
    <location>
        <begin position="6"/>
        <end position="24"/>
    </location>
</feature>
<dbReference type="GO" id="GO:0006635">
    <property type="term" value="P:fatty acid beta-oxidation"/>
    <property type="evidence" value="ECO:0007669"/>
    <property type="project" value="TreeGrafter"/>
</dbReference>
<dbReference type="PANTHER" id="PTHR48075">
    <property type="entry name" value="3-HYDROXYACYL-COA DEHYDROGENASE FAMILY PROTEIN"/>
    <property type="match status" value="1"/>
</dbReference>
<accession>A0A0N7ID01</accession>
<dbReference type="AlphaFoldDB" id="A0A0N7ID01"/>
<feature type="domain" description="3-hydroxyacyl-CoA dehydrogenase NAD binding" evidence="3">
    <location>
        <begin position="8"/>
        <end position="166"/>
    </location>
</feature>
<keyword evidence="2" id="KW-0812">Transmembrane</keyword>